<evidence type="ECO:0000313" key="1">
    <source>
        <dbReference type="EMBL" id="VDP26127.1"/>
    </source>
</evidence>
<dbReference type="EMBL" id="UZAI01017524">
    <property type="protein sequence ID" value="VDP26127.1"/>
    <property type="molecule type" value="Genomic_DNA"/>
</dbReference>
<organism evidence="1 2">
    <name type="scientific">Schistosoma margrebowiei</name>
    <dbReference type="NCBI Taxonomy" id="48269"/>
    <lineage>
        <taxon>Eukaryota</taxon>
        <taxon>Metazoa</taxon>
        <taxon>Spiralia</taxon>
        <taxon>Lophotrochozoa</taxon>
        <taxon>Platyhelminthes</taxon>
        <taxon>Trematoda</taxon>
        <taxon>Digenea</taxon>
        <taxon>Strigeidida</taxon>
        <taxon>Schistosomatoidea</taxon>
        <taxon>Schistosomatidae</taxon>
        <taxon>Schistosoma</taxon>
    </lineage>
</organism>
<accession>A0A183MPN4</accession>
<dbReference type="SUPFAM" id="SSF56219">
    <property type="entry name" value="DNase I-like"/>
    <property type="match status" value="1"/>
</dbReference>
<dbReference type="Pfam" id="PF14529">
    <property type="entry name" value="Exo_endo_phos_2"/>
    <property type="match status" value="1"/>
</dbReference>
<dbReference type="InterPro" id="IPR036691">
    <property type="entry name" value="Endo/exonu/phosph_ase_sf"/>
</dbReference>
<evidence type="ECO:0000313" key="2">
    <source>
        <dbReference type="Proteomes" id="UP000277204"/>
    </source>
</evidence>
<gene>
    <name evidence="1" type="ORF">SMRZ_LOCUS18009</name>
</gene>
<keyword evidence="2" id="KW-1185">Reference proteome</keyword>
<sequence>MYQGSSKPPSKQKKDGISMNIMECYAPTNDYNEDAKDQFYNRLQSIIEKCPTNDLTILMGDFNAKTIDWIMKTSTSEGEHGIQWTSRMQLDDLDFVDDLALLSQTQQQMQKKTTSVAEASAAVGLNTHKRKSEIL</sequence>
<name>A0A183MPN4_9TREM</name>
<dbReference type="GO" id="GO:0003824">
    <property type="term" value="F:catalytic activity"/>
    <property type="evidence" value="ECO:0007669"/>
    <property type="project" value="InterPro"/>
</dbReference>
<dbReference type="Proteomes" id="UP000277204">
    <property type="component" value="Unassembled WGS sequence"/>
</dbReference>
<protein>
    <submittedName>
        <fullName evidence="1">Uncharacterized protein</fullName>
    </submittedName>
</protein>
<reference evidence="1 2" key="1">
    <citation type="submission" date="2018-11" db="EMBL/GenBank/DDBJ databases">
        <authorList>
            <consortium name="Pathogen Informatics"/>
        </authorList>
    </citation>
    <scope>NUCLEOTIDE SEQUENCE [LARGE SCALE GENOMIC DNA]</scope>
    <source>
        <strain evidence="1 2">Zambia</strain>
    </source>
</reference>
<dbReference type="InterPro" id="IPR005135">
    <property type="entry name" value="Endo/exonuclease/phosphatase"/>
</dbReference>
<proteinExistence type="predicted"/>
<dbReference type="Gene3D" id="3.60.10.10">
    <property type="entry name" value="Endonuclease/exonuclease/phosphatase"/>
    <property type="match status" value="1"/>
</dbReference>
<dbReference type="AlphaFoldDB" id="A0A183MPN4"/>